<dbReference type="AlphaFoldDB" id="A0A2U3KYQ3"/>
<sequence length="58" mass="6466">MDLVRPEAERDDCANGQHISDNIDCKLLSIKSGGMRERLKRAVLKVAHTLAVYVQSIT</sequence>
<dbReference type="EMBL" id="OMOD01000150">
    <property type="protein sequence ID" value="SPF44730.1"/>
    <property type="molecule type" value="Genomic_DNA"/>
</dbReference>
<gene>
    <name evidence="1" type="ORF">SBA1_550095</name>
</gene>
<dbReference type="Proteomes" id="UP000238701">
    <property type="component" value="Unassembled WGS sequence"/>
</dbReference>
<accession>A0A2U3KYQ3</accession>
<evidence type="ECO:0000313" key="2">
    <source>
        <dbReference type="Proteomes" id="UP000238701"/>
    </source>
</evidence>
<reference evidence="2" key="1">
    <citation type="submission" date="2018-02" db="EMBL/GenBank/DDBJ databases">
        <authorList>
            <person name="Hausmann B."/>
        </authorList>
    </citation>
    <scope>NUCLEOTIDE SEQUENCE [LARGE SCALE GENOMIC DNA]</scope>
    <source>
        <strain evidence="2">Peat soil MAG SbA1</strain>
    </source>
</reference>
<protein>
    <submittedName>
        <fullName evidence="1">Uncharacterized protein</fullName>
    </submittedName>
</protein>
<name>A0A2U3KYQ3_9BACT</name>
<proteinExistence type="predicted"/>
<organism evidence="1 2">
    <name type="scientific">Candidatus Sulfotelmatobacter kueseliae</name>
    <dbReference type="NCBI Taxonomy" id="2042962"/>
    <lineage>
        <taxon>Bacteria</taxon>
        <taxon>Pseudomonadati</taxon>
        <taxon>Acidobacteriota</taxon>
        <taxon>Terriglobia</taxon>
        <taxon>Terriglobales</taxon>
        <taxon>Candidatus Korobacteraceae</taxon>
        <taxon>Candidatus Sulfotelmatobacter</taxon>
    </lineage>
</organism>
<evidence type="ECO:0000313" key="1">
    <source>
        <dbReference type="EMBL" id="SPF44730.1"/>
    </source>
</evidence>